<gene>
    <name evidence="1" type="ORF">JOC49_001535</name>
</gene>
<sequence>MIEKEIELHAPVSKWLEEKGCDVQAEVNSVDLVGLLGNEVVVAVELKKKLNLEVINQAVERQKYASLTYIAVEHDYKSVESKRFKMTKSTLRRLKIGLLTVNFRSEIPVVYEQIKAEVMPEDGQSKRGQKLKNQLIKEFRGRKSGHFNKGGSVKTQVMTAYKETCLKLAWIIHQEGQMSTKAIRSQFPDLKSCTSYLNANHYRWFQRVERGVYRLTQTGEEALNMYPYVIEFFERQLKSDADV</sequence>
<dbReference type="InterPro" id="IPR018679">
    <property type="entry name" value="DUF2161"/>
</dbReference>
<dbReference type="EMBL" id="JAFBDT010000010">
    <property type="protein sequence ID" value="MBM7561992.1"/>
    <property type="molecule type" value="Genomic_DNA"/>
</dbReference>
<proteinExistence type="predicted"/>
<accession>A0ABS2MRQ1</accession>
<reference evidence="1 2" key="1">
    <citation type="submission" date="2021-01" db="EMBL/GenBank/DDBJ databases">
        <title>Genomic Encyclopedia of Type Strains, Phase IV (KMG-IV): sequencing the most valuable type-strain genomes for metagenomic binning, comparative biology and taxonomic classification.</title>
        <authorList>
            <person name="Goeker M."/>
        </authorList>
    </citation>
    <scope>NUCLEOTIDE SEQUENCE [LARGE SCALE GENOMIC DNA]</scope>
    <source>
        <strain evidence="1 2">DSM 24436</strain>
    </source>
</reference>
<name>A0ABS2MRQ1_9FIRM</name>
<evidence type="ECO:0000313" key="2">
    <source>
        <dbReference type="Proteomes" id="UP000767854"/>
    </source>
</evidence>
<organism evidence="1 2">
    <name type="scientific">Fusibacter tunisiensis</name>
    <dbReference type="NCBI Taxonomy" id="1008308"/>
    <lineage>
        <taxon>Bacteria</taxon>
        <taxon>Bacillati</taxon>
        <taxon>Bacillota</taxon>
        <taxon>Clostridia</taxon>
        <taxon>Eubacteriales</taxon>
        <taxon>Eubacteriales Family XII. Incertae Sedis</taxon>
        <taxon>Fusibacter</taxon>
    </lineage>
</organism>
<dbReference type="Pfam" id="PF09929">
    <property type="entry name" value="DUF2161"/>
    <property type="match status" value="1"/>
</dbReference>
<comment type="caution">
    <text evidence="1">The sequence shown here is derived from an EMBL/GenBank/DDBJ whole genome shotgun (WGS) entry which is preliminary data.</text>
</comment>
<dbReference type="Proteomes" id="UP000767854">
    <property type="component" value="Unassembled WGS sequence"/>
</dbReference>
<evidence type="ECO:0000313" key="1">
    <source>
        <dbReference type="EMBL" id="MBM7561992.1"/>
    </source>
</evidence>
<protein>
    <submittedName>
        <fullName evidence="1">Uncharacterized protein</fullName>
    </submittedName>
</protein>
<dbReference type="RefSeq" id="WP_204663995.1">
    <property type="nucleotide sequence ID" value="NZ_JAFBDT010000010.1"/>
</dbReference>
<keyword evidence="2" id="KW-1185">Reference proteome</keyword>